<dbReference type="GO" id="GO:0019441">
    <property type="term" value="P:L-tryptophan catabolic process to kynurenine"/>
    <property type="evidence" value="ECO:0007669"/>
    <property type="project" value="TreeGrafter"/>
</dbReference>
<name>A0A1Y1YMJ9_9PLEO</name>
<evidence type="ECO:0000256" key="5">
    <source>
        <dbReference type="SAM" id="MobiDB-lite"/>
    </source>
</evidence>
<dbReference type="GO" id="GO:0030429">
    <property type="term" value="F:kynureninase activity"/>
    <property type="evidence" value="ECO:0007669"/>
    <property type="project" value="UniProtKB-UniRule"/>
</dbReference>
<feature type="domain" description="Aminotransferase class V" evidence="6">
    <location>
        <begin position="124"/>
        <end position="303"/>
    </location>
</feature>
<keyword evidence="2 4" id="KW-0378">Hydrolase</keyword>
<dbReference type="Pfam" id="PF00266">
    <property type="entry name" value="Aminotran_5"/>
    <property type="match status" value="1"/>
</dbReference>
<dbReference type="HAMAP" id="MF_01970">
    <property type="entry name" value="Kynureninase"/>
    <property type="match status" value="1"/>
</dbReference>
<dbReference type="GO" id="GO:0005737">
    <property type="term" value="C:cytoplasm"/>
    <property type="evidence" value="ECO:0007669"/>
    <property type="project" value="UniProtKB-SubCell"/>
</dbReference>
<dbReference type="InterPro" id="IPR000192">
    <property type="entry name" value="Aminotrans_V_dom"/>
</dbReference>
<feature type="binding site" evidence="4">
    <location>
        <position position="148"/>
    </location>
    <ligand>
        <name>pyridoxal 5'-phosphate</name>
        <dbReference type="ChEBI" id="CHEBI:597326"/>
    </ligand>
</feature>
<comment type="similarity">
    <text evidence="4">Belongs to the kynureninase family.</text>
</comment>
<evidence type="ECO:0000259" key="6">
    <source>
        <dbReference type="Pfam" id="PF00266"/>
    </source>
</evidence>
<comment type="subunit">
    <text evidence="4">Homodimer.</text>
</comment>
<evidence type="ECO:0000256" key="4">
    <source>
        <dbReference type="HAMAP-Rule" id="MF_03017"/>
    </source>
</evidence>
<feature type="modified residue" description="N6-(pyridoxal phosphate)lysine" evidence="4">
    <location>
        <position position="287"/>
    </location>
</feature>
<dbReference type="SUPFAM" id="SSF53383">
    <property type="entry name" value="PLP-dependent transferases"/>
    <property type="match status" value="1"/>
</dbReference>
<dbReference type="Proteomes" id="UP000193144">
    <property type="component" value="Unassembled WGS sequence"/>
</dbReference>
<dbReference type="GO" id="GO:0097053">
    <property type="term" value="P:L-kynurenine catabolic process"/>
    <property type="evidence" value="ECO:0007669"/>
    <property type="project" value="UniProtKB-UniRule"/>
</dbReference>
<feature type="binding site" evidence="4">
    <location>
        <position position="286"/>
    </location>
    <ligand>
        <name>pyridoxal 5'-phosphate</name>
        <dbReference type="ChEBI" id="CHEBI:597326"/>
    </ligand>
</feature>
<keyword evidence="3 4" id="KW-0663">Pyridoxal phosphate</keyword>
<dbReference type="STRING" id="1231657.A0A1Y1YMJ9"/>
<feature type="binding site" evidence="4">
    <location>
        <position position="264"/>
    </location>
    <ligand>
        <name>pyridoxal 5'-phosphate</name>
        <dbReference type="ChEBI" id="CHEBI:597326"/>
    </ligand>
</feature>
<comment type="pathway">
    <text evidence="4">Amino-acid degradation; L-kynurenine degradation; L-alanine and anthranilate from L-kynurenine: step 1/1.</text>
</comment>
<dbReference type="GO" id="GO:0019805">
    <property type="term" value="P:quinolinate biosynthetic process"/>
    <property type="evidence" value="ECO:0007669"/>
    <property type="project" value="UniProtKB-UniRule"/>
</dbReference>
<sequence length="547" mass="60663">MLKTRNPFEDVDEKKLCSEEFARKEDGQDELRKLRDEFIVPTKADLKNQKYGPAQLRGNVESERTGDSKDEEDAIYLCGNSLGLQPRRTREYINRYLDTWASKGVYGHFKPLEGGHAPWLHIDDAIKEQTAKIVGALPSEVVVMETLTANLHLLMASFYKPTKDRYKIIIEGKAFPSDHVVCRPLPTRAPQPPPSALITISPPSPSDPYLSAEHILSVISQHAANTALVLLPGIQFYSGQFLDINLITRHCHALGITVGWDLAHAVGNVPLQLHDWNIDFAAWCNYKYMNGGPGVIGGLFVHETHGKVEEAPQSAESETTPAAKNTANPSQELKPEDTIEEGKSLTYRPRLSGWWGSSKSTRFAMSNIFVPIPGASGFQLSNPSALDITSVTASLDVFALTSMAALREKSIRLTAYLEARLLKYPYPYKSSHPSNHKDSEQEHEQEKESEKDIPYSIITPSNPAERGAQLSVLLRPGMLDDVMQILEEEGVVVDERRPDVIRVAPVPLYNSYLDVHRFVGVFQEACWRVGGEGKGLGKAEGGEKGNV</sequence>
<dbReference type="GO" id="GO:0043420">
    <property type="term" value="P:anthranilate metabolic process"/>
    <property type="evidence" value="ECO:0007669"/>
    <property type="project" value="UniProtKB-UniRule"/>
</dbReference>
<keyword evidence="1 4" id="KW-0662">Pyridine nucleotide biosynthesis</keyword>
<dbReference type="UniPathway" id="UPA00253">
    <property type="reaction ID" value="UER00329"/>
</dbReference>
<feature type="compositionally biased region" description="Polar residues" evidence="5">
    <location>
        <begin position="314"/>
        <end position="331"/>
    </location>
</feature>
<feature type="binding site" evidence="4">
    <location>
        <position position="354"/>
    </location>
    <ligand>
        <name>pyridoxal 5'-phosphate</name>
        <dbReference type="ChEBI" id="CHEBI:597326"/>
    </ligand>
</feature>
<comment type="catalytic activity">
    <reaction evidence="4">
        <text>3-hydroxy-L-kynurenine + H2O = 3-hydroxyanthranilate + L-alanine + H(+)</text>
        <dbReference type="Rhea" id="RHEA:25143"/>
        <dbReference type="ChEBI" id="CHEBI:15377"/>
        <dbReference type="ChEBI" id="CHEBI:15378"/>
        <dbReference type="ChEBI" id="CHEBI:36559"/>
        <dbReference type="ChEBI" id="CHEBI:57972"/>
        <dbReference type="ChEBI" id="CHEBI:58125"/>
    </reaction>
</comment>
<dbReference type="GO" id="GO:0030170">
    <property type="term" value="F:pyridoxal phosphate binding"/>
    <property type="evidence" value="ECO:0007669"/>
    <property type="project" value="UniProtKB-UniRule"/>
</dbReference>
<feature type="binding site" evidence="4">
    <location>
        <position position="147"/>
    </location>
    <ligand>
        <name>pyridoxal 5'-phosphate</name>
        <dbReference type="ChEBI" id="CHEBI:597326"/>
    </ligand>
</feature>
<dbReference type="Pfam" id="PF22580">
    <property type="entry name" value="KYNU_C"/>
    <property type="match status" value="1"/>
</dbReference>
<feature type="binding site" evidence="4">
    <location>
        <position position="261"/>
    </location>
    <ligand>
        <name>pyridoxal 5'-phosphate</name>
        <dbReference type="ChEBI" id="CHEBI:597326"/>
    </ligand>
</feature>
<feature type="compositionally biased region" description="Basic and acidic residues" evidence="5">
    <location>
        <begin position="435"/>
        <end position="453"/>
    </location>
</feature>
<dbReference type="AlphaFoldDB" id="A0A1Y1YMJ9"/>
<organism evidence="7 8">
    <name type="scientific">Clohesyomyces aquaticus</name>
    <dbReference type="NCBI Taxonomy" id="1231657"/>
    <lineage>
        <taxon>Eukaryota</taxon>
        <taxon>Fungi</taxon>
        <taxon>Dikarya</taxon>
        <taxon>Ascomycota</taxon>
        <taxon>Pezizomycotina</taxon>
        <taxon>Dothideomycetes</taxon>
        <taxon>Pleosporomycetidae</taxon>
        <taxon>Pleosporales</taxon>
        <taxon>Lindgomycetaceae</taxon>
        <taxon>Clohesyomyces</taxon>
    </lineage>
</organism>
<proteinExistence type="inferred from homology"/>
<dbReference type="OrthoDB" id="5978656at2759"/>
<dbReference type="Gene3D" id="3.90.1150.10">
    <property type="entry name" value="Aspartate Aminotransferase, domain 1"/>
    <property type="match status" value="1"/>
</dbReference>
<evidence type="ECO:0000313" key="8">
    <source>
        <dbReference type="Proteomes" id="UP000193144"/>
    </source>
</evidence>
<dbReference type="InterPro" id="IPR010111">
    <property type="entry name" value="Kynureninase"/>
</dbReference>
<dbReference type="UniPathway" id="UPA00334">
    <property type="reaction ID" value="UER00455"/>
</dbReference>
<evidence type="ECO:0000256" key="1">
    <source>
        <dbReference type="ARBA" id="ARBA00022642"/>
    </source>
</evidence>
<comment type="function">
    <text evidence="4">Catalyzes the cleavage of L-kynurenine (L-Kyn) and L-3-hydroxykynurenine (L-3OHKyn) into anthranilic acid (AA) and 3-hydroxyanthranilic acid (3-OHAA), respectively.</text>
</comment>
<gene>
    <name evidence="4" type="primary">BNA5</name>
    <name evidence="7" type="ORF">BCR34DRAFT_618945</name>
</gene>
<dbReference type="EC" id="3.7.1.3" evidence="4"/>
<evidence type="ECO:0000256" key="2">
    <source>
        <dbReference type="ARBA" id="ARBA00022801"/>
    </source>
</evidence>
<dbReference type="InterPro" id="IPR015422">
    <property type="entry name" value="PyrdxlP-dep_Trfase_small"/>
</dbReference>
<feature type="region of interest" description="Disordered" evidence="5">
    <location>
        <begin position="49"/>
        <end position="69"/>
    </location>
</feature>
<feature type="region of interest" description="Disordered" evidence="5">
    <location>
        <begin position="308"/>
        <end position="342"/>
    </location>
</feature>
<dbReference type="InterPro" id="IPR015424">
    <property type="entry name" value="PyrdxlP-dep_Trfase"/>
</dbReference>
<feature type="compositionally biased region" description="Basic and acidic residues" evidence="5">
    <location>
        <begin position="333"/>
        <end position="342"/>
    </location>
</feature>
<evidence type="ECO:0000313" key="7">
    <source>
        <dbReference type="EMBL" id="ORX99208.1"/>
    </source>
</evidence>
<keyword evidence="4" id="KW-0963">Cytoplasm</keyword>
<comment type="cofactor">
    <cofactor evidence="4">
        <name>pyridoxal 5'-phosphate</name>
        <dbReference type="ChEBI" id="CHEBI:597326"/>
    </cofactor>
</comment>
<comment type="caution">
    <text evidence="7">The sequence shown here is derived from an EMBL/GenBank/DDBJ whole genome shotgun (WGS) entry which is preliminary data.</text>
</comment>
<dbReference type="InterPro" id="IPR015421">
    <property type="entry name" value="PyrdxlP-dep_Trfase_major"/>
</dbReference>
<dbReference type="PANTHER" id="PTHR14084:SF0">
    <property type="entry name" value="KYNURENINASE"/>
    <property type="match status" value="1"/>
</dbReference>
<keyword evidence="8" id="KW-1185">Reference proteome</keyword>
<protein>
    <recommendedName>
        <fullName evidence="4">Kynureninase</fullName>
        <ecNumber evidence="4">3.7.1.3</ecNumber>
    </recommendedName>
    <alternativeName>
        <fullName evidence="4">Biosynthesis of nicotinic acid protein 5</fullName>
    </alternativeName>
    <alternativeName>
        <fullName evidence="4">L-kynurenine hydrolase</fullName>
    </alternativeName>
</protein>
<reference evidence="7 8" key="1">
    <citation type="submission" date="2016-07" db="EMBL/GenBank/DDBJ databases">
        <title>Pervasive Adenine N6-methylation of Active Genes in Fungi.</title>
        <authorList>
            <consortium name="DOE Joint Genome Institute"/>
            <person name="Mondo S.J."/>
            <person name="Dannebaum R.O."/>
            <person name="Kuo R.C."/>
            <person name="Labutti K."/>
            <person name="Haridas S."/>
            <person name="Kuo A."/>
            <person name="Salamov A."/>
            <person name="Ahrendt S.R."/>
            <person name="Lipzen A."/>
            <person name="Sullivan W."/>
            <person name="Andreopoulos W.B."/>
            <person name="Clum A."/>
            <person name="Lindquist E."/>
            <person name="Daum C."/>
            <person name="Ramamoorthy G.K."/>
            <person name="Gryganskyi A."/>
            <person name="Culley D."/>
            <person name="Magnuson J.K."/>
            <person name="James T.Y."/>
            <person name="O'Malley M.A."/>
            <person name="Stajich J.E."/>
            <person name="Spatafora J.W."/>
            <person name="Visel A."/>
            <person name="Grigoriev I.V."/>
        </authorList>
    </citation>
    <scope>NUCLEOTIDE SEQUENCE [LARGE SCALE GENOMIC DNA]</scope>
    <source>
        <strain evidence="7 8">CBS 115471</strain>
    </source>
</reference>
<comment type="subcellular location">
    <subcellularLocation>
        <location evidence="4">Cytoplasm</location>
    </subcellularLocation>
</comment>
<dbReference type="EMBL" id="MCFA01000201">
    <property type="protein sequence ID" value="ORX99208.1"/>
    <property type="molecule type" value="Genomic_DNA"/>
</dbReference>
<comment type="pathway">
    <text evidence="4">Cofactor biosynthesis; NAD(+) biosynthesis; quinolinate from L-kynurenine: step 2/3.</text>
</comment>
<dbReference type="Gene3D" id="3.40.640.10">
    <property type="entry name" value="Type I PLP-dependent aspartate aminotransferase-like (Major domain)"/>
    <property type="match status" value="1"/>
</dbReference>
<dbReference type="GO" id="GO:0034354">
    <property type="term" value="P:'de novo' NAD+ biosynthetic process from L-tryptophan"/>
    <property type="evidence" value="ECO:0007669"/>
    <property type="project" value="UniProtKB-UniRule"/>
</dbReference>
<feature type="binding site" evidence="4">
    <location>
        <begin position="175"/>
        <end position="178"/>
    </location>
    <ligand>
        <name>pyridoxal 5'-phosphate</name>
        <dbReference type="ChEBI" id="CHEBI:597326"/>
    </ligand>
</feature>
<feature type="region of interest" description="Disordered" evidence="5">
    <location>
        <begin position="430"/>
        <end position="456"/>
    </location>
</feature>
<comment type="catalytic activity">
    <reaction evidence="4">
        <text>L-kynurenine + H2O = anthranilate + L-alanine + H(+)</text>
        <dbReference type="Rhea" id="RHEA:16813"/>
        <dbReference type="ChEBI" id="CHEBI:15377"/>
        <dbReference type="ChEBI" id="CHEBI:15378"/>
        <dbReference type="ChEBI" id="CHEBI:16567"/>
        <dbReference type="ChEBI" id="CHEBI:57959"/>
        <dbReference type="ChEBI" id="CHEBI:57972"/>
        <dbReference type="EC" id="3.7.1.3"/>
    </reaction>
</comment>
<dbReference type="PANTHER" id="PTHR14084">
    <property type="entry name" value="KYNURENINASE"/>
    <property type="match status" value="1"/>
</dbReference>
<dbReference type="NCBIfam" id="TIGR01814">
    <property type="entry name" value="kynureninase"/>
    <property type="match status" value="1"/>
</dbReference>
<evidence type="ECO:0000256" key="3">
    <source>
        <dbReference type="ARBA" id="ARBA00022898"/>
    </source>
</evidence>
<dbReference type="PIRSF" id="PIRSF038800">
    <property type="entry name" value="KYNU"/>
    <property type="match status" value="1"/>
</dbReference>
<comment type="caution">
    <text evidence="4">Lacks conserved residue(s) required for the propagation of feature annotation.</text>
</comment>
<feature type="binding site" evidence="4">
    <location>
        <position position="382"/>
    </location>
    <ligand>
        <name>pyridoxal 5'-phosphate</name>
        <dbReference type="ChEBI" id="CHEBI:597326"/>
    </ligand>
</feature>
<accession>A0A1Y1YMJ9</accession>